<proteinExistence type="inferred from homology"/>
<reference evidence="11 12" key="1">
    <citation type="submission" date="2019-08" db="EMBL/GenBank/DDBJ databases">
        <title>Deep-cultivation of Planctomycetes and their phenomic and genomic characterization uncovers novel biology.</title>
        <authorList>
            <person name="Wiegand S."/>
            <person name="Jogler M."/>
            <person name="Boedeker C."/>
            <person name="Pinto D."/>
            <person name="Vollmers J."/>
            <person name="Rivas-Marin E."/>
            <person name="Kohn T."/>
            <person name="Peeters S.H."/>
            <person name="Heuer A."/>
            <person name="Rast P."/>
            <person name="Oberbeckmann S."/>
            <person name="Bunk B."/>
            <person name="Jeske O."/>
            <person name="Meyerdierks A."/>
            <person name="Storesund J.E."/>
            <person name="Kallscheuer N."/>
            <person name="Luecker S."/>
            <person name="Lage O.M."/>
            <person name="Pohl T."/>
            <person name="Merkel B.J."/>
            <person name="Hornburger P."/>
            <person name="Mueller R.-W."/>
            <person name="Bruemmer F."/>
            <person name="Labrenz M."/>
            <person name="Spormann A.M."/>
            <person name="Op den Camp H."/>
            <person name="Overmann J."/>
            <person name="Amann R."/>
            <person name="Jetten M.S.M."/>
            <person name="Mascher T."/>
            <person name="Medema M.H."/>
            <person name="Devos D.P."/>
            <person name="Kaster A.-K."/>
            <person name="Ovreas L."/>
            <person name="Rohde M."/>
            <person name="Galperin M.Y."/>
            <person name="Jogler C."/>
        </authorList>
    </citation>
    <scope>NUCLEOTIDE SEQUENCE [LARGE SCALE GENOMIC DNA]</scope>
    <source>
        <strain evidence="11 12">UC8</strain>
    </source>
</reference>
<evidence type="ECO:0000256" key="5">
    <source>
        <dbReference type="ARBA" id="ARBA00018141"/>
    </source>
</evidence>
<comment type="catalytic activity">
    <reaction evidence="10">
        <text>7,8-dihydroneopterin 3'-triphosphate + H2O = 6-carboxy-5,6,7,8-tetrahydropterin + triphosphate + acetaldehyde + 2 H(+)</text>
        <dbReference type="Rhea" id="RHEA:27966"/>
        <dbReference type="ChEBI" id="CHEBI:15343"/>
        <dbReference type="ChEBI" id="CHEBI:15377"/>
        <dbReference type="ChEBI" id="CHEBI:15378"/>
        <dbReference type="ChEBI" id="CHEBI:18036"/>
        <dbReference type="ChEBI" id="CHEBI:58462"/>
        <dbReference type="ChEBI" id="CHEBI:61032"/>
        <dbReference type="EC" id="4.1.2.50"/>
    </reaction>
</comment>
<keyword evidence="12" id="KW-1185">Reference proteome</keyword>
<dbReference type="InterPro" id="IPR007115">
    <property type="entry name" value="6-PTP_synth/QueD"/>
</dbReference>
<dbReference type="UniPathway" id="UPA00391"/>
<dbReference type="SUPFAM" id="SSF55620">
    <property type="entry name" value="Tetrahydrobiopterin biosynthesis enzymes-like"/>
    <property type="match status" value="1"/>
</dbReference>
<comment type="pathway">
    <text evidence="2">Purine metabolism; 7-cyano-7-deazaguanine biosynthesis.</text>
</comment>
<protein>
    <recommendedName>
        <fullName evidence="5">6-carboxy-5,6,7,8-tetrahydropterin synthase</fullName>
        <ecNumber evidence="4">4.1.2.50</ecNumber>
    </recommendedName>
    <alternativeName>
        <fullName evidence="9">Queuosine biosynthesis protein QueD</fullName>
    </alternativeName>
</protein>
<organism evidence="11 12">
    <name type="scientific">Roseimaritima ulvae</name>
    <dbReference type="NCBI Taxonomy" id="980254"/>
    <lineage>
        <taxon>Bacteria</taxon>
        <taxon>Pseudomonadati</taxon>
        <taxon>Planctomycetota</taxon>
        <taxon>Planctomycetia</taxon>
        <taxon>Pirellulales</taxon>
        <taxon>Pirellulaceae</taxon>
        <taxon>Roseimaritima</taxon>
    </lineage>
</organism>
<dbReference type="PANTHER" id="PTHR12589">
    <property type="entry name" value="PYRUVOYL TETRAHYDROBIOPTERIN SYNTHASE"/>
    <property type="match status" value="1"/>
</dbReference>
<accession>A0A5B9QUN7</accession>
<evidence type="ECO:0000313" key="11">
    <source>
        <dbReference type="EMBL" id="QEG41125.1"/>
    </source>
</evidence>
<evidence type="ECO:0000256" key="6">
    <source>
        <dbReference type="ARBA" id="ARBA00022723"/>
    </source>
</evidence>
<evidence type="ECO:0000256" key="10">
    <source>
        <dbReference type="ARBA" id="ARBA00048807"/>
    </source>
</evidence>
<name>A0A5B9QUN7_9BACT</name>
<keyword evidence="6" id="KW-0479">Metal-binding</keyword>
<evidence type="ECO:0000256" key="2">
    <source>
        <dbReference type="ARBA" id="ARBA00005061"/>
    </source>
</evidence>
<dbReference type="PANTHER" id="PTHR12589:SF7">
    <property type="entry name" value="6-PYRUVOYL TETRAHYDROBIOPTERIN SYNTHASE"/>
    <property type="match status" value="1"/>
</dbReference>
<evidence type="ECO:0000256" key="8">
    <source>
        <dbReference type="ARBA" id="ARBA00023239"/>
    </source>
</evidence>
<dbReference type="KEGG" id="rul:UC8_31440"/>
<dbReference type="OrthoDB" id="9804698at2"/>
<dbReference type="Pfam" id="PF01242">
    <property type="entry name" value="PTPS"/>
    <property type="match status" value="1"/>
</dbReference>
<dbReference type="EMBL" id="CP042914">
    <property type="protein sequence ID" value="QEG41125.1"/>
    <property type="molecule type" value="Genomic_DNA"/>
</dbReference>
<dbReference type="InterPro" id="IPR038418">
    <property type="entry name" value="6-PTP_synth/QueD_sf"/>
</dbReference>
<evidence type="ECO:0000256" key="9">
    <source>
        <dbReference type="ARBA" id="ARBA00031449"/>
    </source>
</evidence>
<dbReference type="GO" id="GO:0046872">
    <property type="term" value="F:metal ion binding"/>
    <property type="evidence" value="ECO:0007669"/>
    <property type="project" value="UniProtKB-KW"/>
</dbReference>
<comment type="similarity">
    <text evidence="3">Belongs to the PTPS family. QueD subfamily.</text>
</comment>
<dbReference type="EC" id="4.1.2.50" evidence="4"/>
<dbReference type="Proteomes" id="UP000325286">
    <property type="component" value="Chromosome"/>
</dbReference>
<evidence type="ECO:0000256" key="3">
    <source>
        <dbReference type="ARBA" id="ARBA00008900"/>
    </source>
</evidence>
<sequence length="143" mass="16467">MSLTVMRRVTFCAGHRLLNHDGKCVNLHGHNYVAEFYVVADQQDEVGRVIDFKLLKIRCKGWLDEHWDHAFLLWDKDTEALNAIRQTNPHRIFELPYNPTAENLAKYLLEIACPQMLEGTGARAQRVVIWESEESCAEVTVAD</sequence>
<gene>
    <name evidence="11" type="primary">queD_2</name>
    <name evidence="11" type="ORF">UC8_31440</name>
</gene>
<keyword evidence="7" id="KW-0862">Zinc</keyword>
<evidence type="ECO:0000313" key="12">
    <source>
        <dbReference type="Proteomes" id="UP000325286"/>
    </source>
</evidence>
<evidence type="ECO:0000256" key="1">
    <source>
        <dbReference type="ARBA" id="ARBA00001947"/>
    </source>
</evidence>
<dbReference type="AlphaFoldDB" id="A0A5B9QUN7"/>
<dbReference type="GO" id="GO:0070497">
    <property type="term" value="F:6-carboxytetrahydropterin synthase activity"/>
    <property type="evidence" value="ECO:0007669"/>
    <property type="project" value="UniProtKB-EC"/>
</dbReference>
<evidence type="ECO:0000256" key="7">
    <source>
        <dbReference type="ARBA" id="ARBA00022833"/>
    </source>
</evidence>
<comment type="cofactor">
    <cofactor evidence="1">
        <name>Zn(2+)</name>
        <dbReference type="ChEBI" id="CHEBI:29105"/>
    </cofactor>
</comment>
<evidence type="ECO:0000256" key="4">
    <source>
        <dbReference type="ARBA" id="ARBA00012982"/>
    </source>
</evidence>
<keyword evidence="8 11" id="KW-0456">Lyase</keyword>
<dbReference type="Gene3D" id="3.30.479.10">
    <property type="entry name" value="6-pyruvoyl tetrahydropterin synthase/QueD"/>
    <property type="match status" value="1"/>
</dbReference>
<dbReference type="RefSeq" id="WP_068131942.1">
    <property type="nucleotide sequence ID" value="NZ_CP042914.1"/>
</dbReference>